<sequence>MAATEEQAVMVLHEEGVAASALAPSTASAPTLFVVLKPGQPSDGGQDQQGANTVVKSAQGSTVASSCAISSMLPAAMANTSCSNQQGNLSPEATCKGITVTLDNNSMWNEFYRCKTEMILTKQGRRMFPYCRFRISGMEPFQRYVLAMDVTPADNHRYRWSERRWEPGGKAEPHISGRSFIHPESPSLGHYWMQNPVSFYKLKLTNNTMDQEGHIILHSMHRYLPRLHVIPAEKETDIIQLNAPDVMTFTFPQTEFFAVTAYQNLSITQLKINYNPFAKGFREDAANTRILKADNGSSSEALEKEVKLSKEANTLKNLKSLFAKKNVVEKAVKDQKPSTVNGDTGAVNVPDLTSGPFTLNNGPTPDLIHGPSTPNASVTTTPPCTSNPVKASNTITDFQHKTESAHEPCSDPSVEIYHEENKLSQDDAPSSPSHAPCSPAFSLLSATPSSPDPEPQSPGPDEGGFSGALQPTESAEGSGAAAVSMPSSTVYQASVQPVVGIKNQKCKSKHRKGGKMTQNDDEEVTEGPVPVPLQPSLEDVEGQLFVSFMSKEALQIHLGNYASNEETAVHLQTTPETTDKMGGVVENIEERIAALEKSLLNDLKLMRHRQVIHPVLQEVGLKLNLLDLILEIDLRYLGVRLPLPPPVRCPGGSLSSSNVRFVSRTGKTTDFTKIKGWRDKFVPSDLTSSEGSTSSDRTQKNLSAFCSDMLDEYLASEGKLIDERAASFSQAAATPVTYQLPTKSTSYVRTLDSVLKKQALSPTSVATSAFSRPFSPPKRSTQRLGPQDSCKSLGNKLAKFSTLAHALSSEPSTVTSDSRKSTLKNKTGLSTTEKSSASSENRELGKSKSKKNGKTKMRPKTLQGHGHLGSGLTSEDGAEESKTGNTRSSAEGGHSSGLPKTLVKLMDVEDGAVWEGKPRTYITEERAAIALSSLITGEGTLNVNPAALRIIKRRAPPCLNDFCRLGCVCASLAQERRHHHCGKPECMLGCGCLRRKVVLLKSSVKEEDVSGEEKTSSAAAEEGESEPKKKKKKKRKAYVLSDPETVPEPALHVKTLWNKKEIAPDPEPIFMPPPVIYPSSPSLDTDQNFESCSPLTPLKKSRMENLDDAESSMTCARTRPISFKKTPSSSIQGIGKENEHCGTLARTMQENQTQKLQEADLLSLAASKRLEIVSNCKWKGTGIRNYVLRVVCERMAQDRLKSPFWVGKYYVQPISQTPLPDEEGSTVTYKVRISQPGLSQNRVQRKEMPADVRNKADLISMIGKRAEKGLPLLSKVAPAGLLIANKKQPGSSAQGLITVNGKQYPQAKLELSQMGALHPANRLAAYITGKAWPTTQSGTKVEKVGTTVSPTKAPPSVTPTTSASKATSVTSTSACAIISVTKPMVTKPTTGKVLSQVVVNQFLSEQQKLPSTSAPQIVESVQKIILPSPSPMATPNIQVATTKPLSTPGTTDGTTSHLKSVPGSPSGLDTLERGKSFVMVPVSVQPTVPTGGPTLPTRPKRPILPQGQKLPLRLVRTSPLGTLFRGPNGQLVRLIPLSQVKSLKANNPVTSSNTVTHFPTPVAPRSAAIRPHITTTATRSVAVPLKRSPGGTATIMSPAVPASSAIQAQSQTPVHSSPSNVTPTPSVTTQSVSPASGQDQVKVTFSNFLSPPKSQGSLGDSGLDAMKVVPQKSCQEPGIIKTTTAKGETPKSHGADPVTDAFMCSSSSSSSLTQGGDQESERAAVCALAGGSVSDLKPSQESETPSGETAPAEVILGDHSYIGGQSNQDTSDDISSAAHPLQIDNSTSSVCESKQLSDPGKVAHETAVSPKGEGGAAALSSNSGSCSLEKEDLDLKVVSDEEAAERAEASEVTPDGKDNEKYADREEGEISSDIMGDSDEYTEDSEDSEDDSDDDIHSVCDSDDGEKSKDNEVTDSVDEDTVDFLDKEDEDAVDVETVEELPEEMRVAPLRTLTSHSEFTTVQHAGRSHEKRALHKRIERMRRYELKERFQNLQRVLGCDLEKTTKYLTLNQARLEISTLLAQTESLKEERKVQEQQQEAYLKRISELSGKSEDSVLLNIQGICKREKSLEIQDQETGEGVAAPSPPTSASHMLIKGEPDMKPPVGRNSGNAHPGREQGEIDSDVTEDSVDLFEESEDSDDDSALVICDSDQEKSKNEGKTCFVFPDIVELTDSEEDEEDLEKSIYHRKTDKMRRDDLNGRFQNLQHAIGRHDQATKYHTLNKARLEISTLLTQSKNLTEQRRALEHQQVAYLKRISELSGKSVEKQKSPAKLSDALSTCKQTPSVQSPAPSNASSPSPGNSQRPTLNLPSHRTLDSAPNSDSSPAPQISPRNTKAPAPNTSPNRTPDTVVQHLAKRPSFGSVFNYSVQRERTRPNILSRPRSKPGPPAPKAPPIIPVLNAVLPCNQILTISNPLQPIGITEIRGQPTTPGVASVTFAVPAIPHQVLVTNPVPEPQTLKVISGHAVEVNSSDKGIVPPKITSVISVMPPAEKLLVLDKMEVLTPVSVPVHVPVPVLMPRAEQTSKNSPVLERGRVEGDKLAGSSGLKQTLESIVLKASEAAPSRRGEAERKEGKDDGRDPEDETLIDLLNELIFLNQQLNTESSEPTEGTSNLAEIGGVAMGMASEPPAGADKEDDRSLSPLFLRLDEELTTTPTAKDDDAPPVVDDLVKVVFGSEPLPTPGSGVSMATNGHGQHSPTVSVNGETLTPPPLQQMKAGSAATSTDSTDKPKEEAKVSWRPMPKLAPLGLKAVVQAQDATLSINKTPPLKPRNTLPTVNNPQET</sequence>
<dbReference type="OrthoDB" id="6119313at2759"/>
<feature type="compositionally biased region" description="Acidic residues" evidence="8">
    <location>
        <begin position="1866"/>
        <end position="1894"/>
    </location>
</feature>
<feature type="region of interest" description="Disordered" evidence="8">
    <location>
        <begin position="2759"/>
        <end position="2782"/>
    </location>
</feature>
<comment type="caution">
    <text evidence="6">Lacks conserved residue(s) required for the propagation of feature annotation.</text>
</comment>
<feature type="compositionally biased region" description="Basic residues" evidence="8">
    <location>
        <begin position="847"/>
        <end position="859"/>
    </location>
</feature>
<feature type="compositionally biased region" description="Polar residues" evidence="8">
    <location>
        <begin position="2339"/>
        <end position="2349"/>
    </location>
</feature>
<feature type="compositionally biased region" description="Basic and acidic residues" evidence="8">
    <location>
        <begin position="1895"/>
        <end position="1912"/>
    </location>
</feature>
<feature type="region of interest" description="Disordered" evidence="8">
    <location>
        <begin position="2071"/>
        <end position="2127"/>
    </location>
</feature>
<feature type="compositionally biased region" description="Low complexity" evidence="8">
    <location>
        <begin position="1484"/>
        <end position="1497"/>
    </location>
</feature>
<feature type="domain" description="BHLH" evidence="10">
    <location>
        <begin position="1970"/>
        <end position="2020"/>
    </location>
</feature>
<feature type="compositionally biased region" description="Polar residues" evidence="8">
    <location>
        <begin position="778"/>
        <end position="792"/>
    </location>
</feature>
<feature type="region of interest" description="Disordered" evidence="8">
    <location>
        <begin position="2521"/>
        <end position="2582"/>
    </location>
</feature>
<dbReference type="InterPro" id="IPR036638">
    <property type="entry name" value="HLH_DNA-bd_sf"/>
</dbReference>
<keyword evidence="5 6" id="KW-0539">Nucleus</keyword>
<feature type="region of interest" description="Disordered" evidence="8">
    <location>
        <begin position="1760"/>
        <end position="1921"/>
    </location>
</feature>
<dbReference type="GO" id="GO:0000978">
    <property type="term" value="F:RNA polymerase II cis-regulatory region sequence-specific DNA binding"/>
    <property type="evidence" value="ECO:0007669"/>
    <property type="project" value="InterPro"/>
</dbReference>
<dbReference type="SMART" id="SM00353">
    <property type="entry name" value="HLH"/>
    <property type="match status" value="2"/>
</dbReference>
<dbReference type="PROSITE" id="PS01264">
    <property type="entry name" value="TBOX_2"/>
    <property type="match status" value="1"/>
</dbReference>
<feature type="region of interest" description="Disordered" evidence="8">
    <location>
        <begin position="804"/>
        <end position="900"/>
    </location>
</feature>
<gene>
    <name evidence="12" type="primary">mgaa</name>
</gene>
<feature type="region of interest" description="Disordered" evidence="8">
    <location>
        <begin position="421"/>
        <end position="483"/>
    </location>
</feature>
<dbReference type="GO" id="GO:0001708">
    <property type="term" value="P:cell fate specification"/>
    <property type="evidence" value="ECO:0007669"/>
    <property type="project" value="TreeGrafter"/>
</dbReference>
<feature type="compositionally biased region" description="Low complexity" evidence="8">
    <location>
        <begin position="2284"/>
        <end position="2303"/>
    </location>
</feature>
<name>A0A6J2WJC3_CHACN</name>
<evidence type="ECO:0000256" key="8">
    <source>
        <dbReference type="SAM" id="MobiDB-lite"/>
    </source>
</evidence>
<dbReference type="GO" id="GO:0000785">
    <property type="term" value="C:chromatin"/>
    <property type="evidence" value="ECO:0007669"/>
    <property type="project" value="TreeGrafter"/>
</dbReference>
<feature type="coiled-coil region" evidence="7">
    <location>
        <begin position="2221"/>
        <end position="2248"/>
    </location>
</feature>
<dbReference type="GO" id="GO:0000981">
    <property type="term" value="F:DNA-binding transcription factor activity, RNA polymerase II-specific"/>
    <property type="evidence" value="ECO:0007669"/>
    <property type="project" value="TreeGrafter"/>
</dbReference>
<feature type="region of interest" description="Disordered" evidence="8">
    <location>
        <begin position="765"/>
        <end position="792"/>
    </location>
</feature>
<dbReference type="Pfam" id="PF16059">
    <property type="entry name" value="MGA_dom"/>
    <property type="match status" value="1"/>
</dbReference>
<comment type="subcellular location">
    <subcellularLocation>
        <location evidence="1 6">Nucleus</location>
    </subcellularLocation>
</comment>
<evidence type="ECO:0000259" key="9">
    <source>
        <dbReference type="PROSITE" id="PS50252"/>
    </source>
</evidence>
<dbReference type="GO" id="GO:0060429">
    <property type="term" value="P:epithelium development"/>
    <property type="evidence" value="ECO:0007669"/>
    <property type="project" value="UniProtKB-ARBA"/>
</dbReference>
<feature type="domain" description="T-box" evidence="9">
    <location>
        <begin position="102"/>
        <end position="283"/>
    </location>
</feature>
<dbReference type="RefSeq" id="XP_030643772.1">
    <property type="nucleotide sequence ID" value="XM_030787912.1"/>
</dbReference>
<keyword evidence="11" id="KW-1185">Reference proteome</keyword>
<dbReference type="Pfam" id="PF00010">
    <property type="entry name" value="HLH"/>
    <property type="match status" value="1"/>
</dbReference>
<feature type="compositionally biased region" description="Basic and acidic residues" evidence="8">
    <location>
        <begin position="1828"/>
        <end position="1865"/>
    </location>
</feature>
<feature type="compositionally biased region" description="Low complexity" evidence="8">
    <location>
        <begin position="428"/>
        <end position="440"/>
    </location>
</feature>
<evidence type="ECO:0000256" key="7">
    <source>
        <dbReference type="SAM" id="Coils"/>
    </source>
</evidence>
<keyword evidence="2" id="KW-0805">Transcription regulation</keyword>
<feature type="compositionally biased region" description="Basic residues" evidence="8">
    <location>
        <begin position="504"/>
        <end position="514"/>
    </location>
</feature>
<dbReference type="GO" id="GO:0046983">
    <property type="term" value="F:protein dimerization activity"/>
    <property type="evidence" value="ECO:0007669"/>
    <property type="project" value="InterPro"/>
</dbReference>
<dbReference type="GO" id="GO:0005634">
    <property type="term" value="C:nucleus"/>
    <property type="evidence" value="ECO:0007669"/>
    <property type="project" value="UniProtKB-SubCell"/>
</dbReference>
<feature type="region of interest" description="Disordered" evidence="8">
    <location>
        <begin position="1008"/>
        <end position="1041"/>
    </location>
</feature>
<evidence type="ECO:0000259" key="10">
    <source>
        <dbReference type="PROSITE" id="PS50888"/>
    </source>
</evidence>
<feature type="compositionally biased region" description="Basic and acidic residues" evidence="8">
    <location>
        <begin position="2562"/>
        <end position="2577"/>
    </location>
</feature>
<feature type="compositionally biased region" description="Low complexity" evidence="8">
    <location>
        <begin position="1612"/>
        <end position="1636"/>
    </location>
</feature>
<dbReference type="InterPro" id="IPR008967">
    <property type="entry name" value="p53-like_TF_DNA-bd_sf"/>
</dbReference>
<dbReference type="InterPro" id="IPR046360">
    <property type="entry name" value="T-box_DNA-bd"/>
</dbReference>
<keyword evidence="3 6" id="KW-0238">DNA-binding</keyword>
<dbReference type="PROSITE" id="PS50888">
    <property type="entry name" value="BHLH"/>
    <property type="match status" value="1"/>
</dbReference>
<dbReference type="InterPro" id="IPR032060">
    <property type="entry name" value="MGA_dom"/>
</dbReference>
<feature type="compositionally biased region" description="Polar residues" evidence="8">
    <location>
        <begin position="1783"/>
        <end position="1796"/>
    </location>
</feature>
<feature type="compositionally biased region" description="Basic and acidic residues" evidence="8">
    <location>
        <begin position="2725"/>
        <end position="2735"/>
    </location>
</feature>
<feature type="region of interest" description="Disordered" evidence="8">
    <location>
        <begin position="2680"/>
        <end position="2740"/>
    </location>
</feature>
<dbReference type="PANTHER" id="PTHR11267">
    <property type="entry name" value="T-BOX PROTEIN-RELATED"/>
    <property type="match status" value="1"/>
</dbReference>
<feature type="region of interest" description="Disordered" evidence="8">
    <location>
        <begin position="1674"/>
        <end position="1722"/>
    </location>
</feature>
<reference evidence="12" key="1">
    <citation type="submission" date="2025-08" db="UniProtKB">
        <authorList>
            <consortium name="RefSeq"/>
        </authorList>
    </citation>
    <scope>IDENTIFICATION</scope>
</reference>
<dbReference type="SUPFAM" id="SSF49417">
    <property type="entry name" value="p53-like transcription factors"/>
    <property type="match status" value="1"/>
</dbReference>
<dbReference type="GO" id="GO:0009653">
    <property type="term" value="P:anatomical structure morphogenesis"/>
    <property type="evidence" value="ECO:0007669"/>
    <property type="project" value="UniProtKB-ARBA"/>
</dbReference>
<evidence type="ECO:0000256" key="5">
    <source>
        <dbReference type="ARBA" id="ARBA00023242"/>
    </source>
</evidence>
<feature type="coiled-coil region" evidence="7">
    <location>
        <begin position="2010"/>
        <end position="2037"/>
    </location>
</feature>
<evidence type="ECO:0000313" key="12">
    <source>
        <dbReference type="RefSeq" id="XP_030643772.1"/>
    </source>
</evidence>
<organism evidence="11 12">
    <name type="scientific">Chanos chanos</name>
    <name type="common">Milkfish</name>
    <name type="synonym">Mugil chanos</name>
    <dbReference type="NCBI Taxonomy" id="29144"/>
    <lineage>
        <taxon>Eukaryota</taxon>
        <taxon>Metazoa</taxon>
        <taxon>Chordata</taxon>
        <taxon>Craniata</taxon>
        <taxon>Vertebrata</taxon>
        <taxon>Euteleostomi</taxon>
        <taxon>Actinopterygii</taxon>
        <taxon>Neopterygii</taxon>
        <taxon>Teleostei</taxon>
        <taxon>Ostariophysi</taxon>
        <taxon>Gonorynchiformes</taxon>
        <taxon>Chanidae</taxon>
        <taxon>Chanos</taxon>
    </lineage>
</organism>
<feature type="compositionally biased region" description="Low complexity" evidence="8">
    <location>
        <begin position="2316"/>
        <end position="2327"/>
    </location>
</feature>
<dbReference type="InterPro" id="IPR011598">
    <property type="entry name" value="bHLH_dom"/>
</dbReference>
<accession>A0A6J2WJC3</accession>
<proteinExistence type="predicted"/>
<evidence type="ECO:0000256" key="2">
    <source>
        <dbReference type="ARBA" id="ARBA00023015"/>
    </source>
</evidence>
<feature type="compositionally biased region" description="Low complexity" evidence="8">
    <location>
        <begin position="473"/>
        <end position="482"/>
    </location>
</feature>
<dbReference type="InterPro" id="IPR036960">
    <property type="entry name" value="T-box_sf"/>
</dbReference>
<evidence type="ECO:0000256" key="6">
    <source>
        <dbReference type="PROSITE-ProRule" id="PRU00201"/>
    </source>
</evidence>
<dbReference type="Proteomes" id="UP000504632">
    <property type="component" value="Chromosome 1"/>
</dbReference>
<evidence type="ECO:0000313" key="11">
    <source>
        <dbReference type="Proteomes" id="UP000504632"/>
    </source>
</evidence>
<keyword evidence="4" id="KW-0804">Transcription</keyword>
<feature type="compositionally biased region" description="Polar residues" evidence="8">
    <location>
        <begin position="1444"/>
        <end position="1458"/>
    </location>
</feature>
<dbReference type="PANTHER" id="PTHR11267:SF32">
    <property type="entry name" value="MAX GENE-ASSOCIATED PROTEIN"/>
    <property type="match status" value="1"/>
</dbReference>
<evidence type="ECO:0000256" key="1">
    <source>
        <dbReference type="ARBA" id="ARBA00004123"/>
    </source>
</evidence>
<dbReference type="InParanoid" id="A0A6J2WJC3"/>
<keyword evidence="7" id="KW-0175">Coiled coil</keyword>
<evidence type="ECO:0000256" key="3">
    <source>
        <dbReference type="ARBA" id="ARBA00023125"/>
    </source>
</evidence>
<feature type="compositionally biased region" description="Low complexity" evidence="8">
    <location>
        <begin position="1816"/>
        <end position="1827"/>
    </location>
</feature>
<feature type="region of interest" description="Disordered" evidence="8">
    <location>
        <begin position="502"/>
        <end position="534"/>
    </location>
</feature>
<dbReference type="Pfam" id="PF00907">
    <property type="entry name" value="T-box"/>
    <property type="match status" value="1"/>
</dbReference>
<feature type="region of interest" description="Disordered" evidence="8">
    <location>
        <begin position="1444"/>
        <end position="1467"/>
    </location>
</feature>
<feature type="region of interest" description="Disordered" evidence="8">
    <location>
        <begin position="1338"/>
        <end position="1364"/>
    </location>
</feature>
<dbReference type="FunFam" id="2.60.40.820:FF:000009">
    <property type="entry name" value="MAX gene-associated protein isoform X1"/>
    <property type="match status" value="1"/>
</dbReference>
<feature type="region of interest" description="Disordered" evidence="8">
    <location>
        <begin position="369"/>
        <end position="391"/>
    </location>
</feature>
<dbReference type="Gene3D" id="2.60.40.820">
    <property type="entry name" value="Transcription factor, T-box"/>
    <property type="match status" value="1"/>
</dbReference>
<feature type="compositionally biased region" description="Basic residues" evidence="8">
    <location>
        <begin position="1028"/>
        <end position="1037"/>
    </location>
</feature>
<feature type="compositionally biased region" description="Polar residues" evidence="8">
    <location>
        <begin position="372"/>
        <end position="391"/>
    </location>
</feature>
<protein>
    <submittedName>
        <fullName evidence="12">MAX dimerization protein MGA a</fullName>
    </submittedName>
</protein>
<dbReference type="SMART" id="SM00425">
    <property type="entry name" value="TBOX"/>
    <property type="match status" value="1"/>
</dbReference>
<dbReference type="PRINTS" id="PR00937">
    <property type="entry name" value="TBOX"/>
</dbReference>
<feature type="region of interest" description="Disordered" evidence="8">
    <location>
        <begin position="1484"/>
        <end position="1505"/>
    </location>
</feature>
<dbReference type="PROSITE" id="PS50252">
    <property type="entry name" value="TBOX_3"/>
    <property type="match status" value="1"/>
</dbReference>
<dbReference type="InterPro" id="IPR018186">
    <property type="entry name" value="TF_T-box_CS"/>
</dbReference>
<dbReference type="GeneID" id="115823879"/>
<dbReference type="InterPro" id="IPR001699">
    <property type="entry name" value="TF_T-box"/>
</dbReference>
<dbReference type="SUPFAM" id="SSF47459">
    <property type="entry name" value="HLH, helix-loop-helix DNA-binding domain"/>
    <property type="match status" value="2"/>
</dbReference>
<feature type="compositionally biased region" description="Polar residues" evidence="8">
    <location>
        <begin position="824"/>
        <end position="839"/>
    </location>
</feature>
<dbReference type="Gene3D" id="4.10.280.10">
    <property type="entry name" value="Helix-loop-helix DNA-binding domain"/>
    <property type="match status" value="2"/>
</dbReference>
<evidence type="ECO:0000256" key="4">
    <source>
        <dbReference type="ARBA" id="ARBA00023163"/>
    </source>
</evidence>
<feature type="compositionally biased region" description="Polar residues" evidence="8">
    <location>
        <begin position="2772"/>
        <end position="2782"/>
    </location>
</feature>
<feature type="region of interest" description="Disordered" evidence="8">
    <location>
        <begin position="2261"/>
        <end position="2392"/>
    </location>
</feature>
<dbReference type="CTD" id="569620"/>
<feature type="compositionally biased region" description="Polar residues" evidence="8">
    <location>
        <begin position="2686"/>
        <end position="2705"/>
    </location>
</feature>
<feature type="region of interest" description="Disordered" evidence="8">
    <location>
        <begin position="1585"/>
        <end position="1638"/>
    </location>
</feature>
<dbReference type="CDD" id="cd20195">
    <property type="entry name" value="T-box_MGA-like"/>
    <property type="match status" value="1"/>
</dbReference>
<dbReference type="GO" id="GO:0045893">
    <property type="term" value="P:positive regulation of DNA-templated transcription"/>
    <property type="evidence" value="ECO:0007669"/>
    <property type="project" value="InterPro"/>
</dbReference>